<feature type="repeat" description="Solcar" evidence="5">
    <location>
        <begin position="124"/>
        <end position="211"/>
    </location>
</feature>
<evidence type="ECO:0000256" key="7">
    <source>
        <dbReference type="SAM" id="Phobius"/>
    </source>
</evidence>
<gene>
    <name evidence="8" type="ORF">RFH988_LOCUS24809</name>
</gene>
<feature type="transmembrane region" description="Helical" evidence="7">
    <location>
        <begin position="187"/>
        <end position="208"/>
    </location>
</feature>
<evidence type="ECO:0008006" key="10">
    <source>
        <dbReference type="Google" id="ProtNLM"/>
    </source>
</evidence>
<evidence type="ECO:0000256" key="1">
    <source>
        <dbReference type="ARBA" id="ARBA00004141"/>
    </source>
</evidence>
<dbReference type="OrthoDB" id="250329at2759"/>
<dbReference type="PANTHER" id="PTHR46314">
    <property type="entry name" value="SOLUTE CARRIER FAMILY 25 MEMBER 44"/>
    <property type="match status" value="1"/>
</dbReference>
<dbReference type="SUPFAM" id="SSF103506">
    <property type="entry name" value="Mitochondrial carrier"/>
    <property type="match status" value="1"/>
</dbReference>
<keyword evidence="3 5" id="KW-0812">Transmembrane</keyword>
<name>A0A814WJF1_9BILA</name>
<dbReference type="PROSITE" id="PS50920">
    <property type="entry name" value="SOLCAR"/>
    <property type="match status" value="2"/>
</dbReference>
<keyword evidence="6" id="KW-0813">Transport</keyword>
<keyword evidence="7" id="KW-1133">Transmembrane helix</keyword>
<dbReference type="Proteomes" id="UP000663882">
    <property type="component" value="Unassembled WGS sequence"/>
</dbReference>
<accession>A0A814WJF1</accession>
<organism evidence="8 9">
    <name type="scientific">Rotaria sordida</name>
    <dbReference type="NCBI Taxonomy" id="392033"/>
    <lineage>
        <taxon>Eukaryota</taxon>
        <taxon>Metazoa</taxon>
        <taxon>Spiralia</taxon>
        <taxon>Gnathifera</taxon>
        <taxon>Rotifera</taxon>
        <taxon>Eurotatoria</taxon>
        <taxon>Bdelloidea</taxon>
        <taxon>Philodinida</taxon>
        <taxon>Philodinidae</taxon>
        <taxon>Rotaria</taxon>
    </lineage>
</organism>
<evidence type="ECO:0000256" key="5">
    <source>
        <dbReference type="PROSITE-ProRule" id="PRU00282"/>
    </source>
</evidence>
<comment type="similarity">
    <text evidence="2 6">Belongs to the mitochondrial carrier (TC 2.A.29) family.</text>
</comment>
<dbReference type="GO" id="GO:0016020">
    <property type="term" value="C:membrane"/>
    <property type="evidence" value="ECO:0007669"/>
    <property type="project" value="UniProtKB-SubCell"/>
</dbReference>
<evidence type="ECO:0000313" key="8">
    <source>
        <dbReference type="EMBL" id="CAF1204830.1"/>
    </source>
</evidence>
<evidence type="ECO:0000256" key="2">
    <source>
        <dbReference type="ARBA" id="ARBA00006375"/>
    </source>
</evidence>
<evidence type="ECO:0000256" key="4">
    <source>
        <dbReference type="ARBA" id="ARBA00023136"/>
    </source>
</evidence>
<dbReference type="InterPro" id="IPR023395">
    <property type="entry name" value="MCP_dom_sf"/>
</dbReference>
<evidence type="ECO:0000256" key="3">
    <source>
        <dbReference type="ARBA" id="ARBA00022692"/>
    </source>
</evidence>
<dbReference type="GO" id="GO:0005739">
    <property type="term" value="C:mitochondrion"/>
    <property type="evidence" value="ECO:0007669"/>
    <property type="project" value="InterPro"/>
</dbReference>
<dbReference type="PANTHER" id="PTHR46314:SF2">
    <property type="entry name" value="SOLUTE CARRIER FAMILY 25 MEMBER 44"/>
    <property type="match status" value="1"/>
</dbReference>
<evidence type="ECO:0000313" key="9">
    <source>
        <dbReference type="Proteomes" id="UP000663882"/>
    </source>
</evidence>
<dbReference type="GO" id="GO:0015658">
    <property type="term" value="F:branched-chain amino acid transmembrane transporter activity"/>
    <property type="evidence" value="ECO:0007669"/>
    <property type="project" value="InterPro"/>
</dbReference>
<dbReference type="GO" id="GO:0009083">
    <property type="term" value="P:branched-chain amino acid catabolic process"/>
    <property type="evidence" value="ECO:0007669"/>
    <property type="project" value="InterPro"/>
</dbReference>
<reference evidence="8" key="1">
    <citation type="submission" date="2021-02" db="EMBL/GenBank/DDBJ databases">
        <authorList>
            <person name="Nowell W R."/>
        </authorList>
    </citation>
    <scope>NUCLEOTIDE SEQUENCE</scope>
</reference>
<dbReference type="Pfam" id="PF00153">
    <property type="entry name" value="Mito_carr"/>
    <property type="match status" value="3"/>
</dbReference>
<sequence length="309" mass="35062">MVSINSELNDFGEREKNSHELYWHDLNKTKFLSLLSASSLVLRTCFHPLAVIKTRLQTDERPVKSTLEMMKKISIDEGIRRGFYRGYSVAILALVFEPVFMGTLEVTRTFLNNNQPKYMSSSQWDTITSSLSAGTAALVQQTFIVPIDVTTQRLMITRSYSGVRVKDVIRQIYIISGDGIRGFYKGYFITLGMSLPFNSIVWTLYWKIQKNLEKIIPVKYDKIISPLSSTLAALLTSLLTQPIDVLKTRLQVALKRESILKTFILLIQQRGFKGLFSGSIARASIVIPNSVIMMSLYEIIKRASVKSQI</sequence>
<keyword evidence="4 5" id="KW-0472">Membrane</keyword>
<protein>
    <recommendedName>
        <fullName evidence="10">Mitochondrial carrier protein</fullName>
    </recommendedName>
</protein>
<comment type="caution">
    <text evidence="8">The sequence shown here is derived from an EMBL/GenBank/DDBJ whole genome shotgun (WGS) entry which is preliminary data.</text>
</comment>
<proteinExistence type="inferred from homology"/>
<dbReference type="AlphaFoldDB" id="A0A814WJF1"/>
<feature type="repeat" description="Solcar" evidence="5">
    <location>
        <begin position="220"/>
        <end position="303"/>
    </location>
</feature>
<dbReference type="InterPro" id="IPR018108">
    <property type="entry name" value="MCP_transmembrane"/>
</dbReference>
<evidence type="ECO:0000256" key="6">
    <source>
        <dbReference type="RuleBase" id="RU000488"/>
    </source>
</evidence>
<dbReference type="InterPro" id="IPR042164">
    <property type="entry name" value="SLC25A44"/>
</dbReference>
<dbReference type="EMBL" id="CAJNOO010001836">
    <property type="protein sequence ID" value="CAF1204830.1"/>
    <property type="molecule type" value="Genomic_DNA"/>
</dbReference>
<comment type="subcellular location">
    <subcellularLocation>
        <location evidence="1">Membrane</location>
        <topology evidence="1">Multi-pass membrane protein</topology>
    </subcellularLocation>
</comment>
<dbReference type="Gene3D" id="1.50.40.10">
    <property type="entry name" value="Mitochondrial carrier domain"/>
    <property type="match status" value="1"/>
</dbReference>
<feature type="transmembrane region" description="Helical" evidence="7">
    <location>
        <begin position="82"/>
        <end position="101"/>
    </location>
</feature>